<proteinExistence type="predicted"/>
<sequence>MRQLGVSPELLDERYDKCFCPKCYTEPANQYYARGPSSVCYMPPVGWYRVGIKLQPDEKEMSEEWLPAYHGTRRRTVPVIVKDRLLKIPDNIQIRILPGHIPGQFFTFCTPSLDYAKAYSEALIVSGRTDGQFPSIPRVRIDPEAYMVNDSAQQFPTVASRGDMR</sequence>
<evidence type="ECO:0000313" key="1">
    <source>
        <dbReference type="EMBL" id="CEM01494.1"/>
    </source>
</evidence>
<protein>
    <submittedName>
        <fullName evidence="1">Uncharacterized protein</fullName>
    </submittedName>
</protein>
<dbReference type="EMBL" id="CDMY01000305">
    <property type="protein sequence ID" value="CEM01494.1"/>
    <property type="molecule type" value="Genomic_DNA"/>
</dbReference>
<reference evidence="1 2" key="1">
    <citation type="submission" date="2014-11" db="EMBL/GenBank/DDBJ databases">
        <authorList>
            <person name="Zhu J."/>
            <person name="Qi W."/>
            <person name="Song R."/>
        </authorList>
    </citation>
    <scope>NUCLEOTIDE SEQUENCE [LARGE SCALE GENOMIC DNA]</scope>
</reference>
<dbReference type="Proteomes" id="UP000041254">
    <property type="component" value="Unassembled WGS sequence"/>
</dbReference>
<dbReference type="AlphaFoldDB" id="A0A0G4ET71"/>
<keyword evidence="2" id="KW-1185">Reference proteome</keyword>
<organism evidence="1 2">
    <name type="scientific">Vitrella brassicaformis (strain CCMP3155)</name>
    <dbReference type="NCBI Taxonomy" id="1169540"/>
    <lineage>
        <taxon>Eukaryota</taxon>
        <taxon>Sar</taxon>
        <taxon>Alveolata</taxon>
        <taxon>Colpodellida</taxon>
        <taxon>Vitrellaceae</taxon>
        <taxon>Vitrella</taxon>
    </lineage>
</organism>
<name>A0A0G4ET71_VITBC</name>
<dbReference type="PhylomeDB" id="A0A0G4ET71"/>
<evidence type="ECO:0000313" key="2">
    <source>
        <dbReference type="Proteomes" id="UP000041254"/>
    </source>
</evidence>
<dbReference type="VEuPathDB" id="CryptoDB:Vbra_13124"/>
<accession>A0A0G4ET71</accession>
<gene>
    <name evidence="1" type="ORF">Vbra_13124</name>
</gene>
<dbReference type="InParanoid" id="A0A0G4ET71"/>